<dbReference type="InterPro" id="IPR029151">
    <property type="entry name" value="Sensor-like_sf"/>
</dbReference>
<dbReference type="SUPFAM" id="SSF55785">
    <property type="entry name" value="PYP-like sensor domain (PAS domain)"/>
    <property type="match status" value="4"/>
</dbReference>
<dbReference type="PANTHER" id="PTHR45339">
    <property type="entry name" value="HYBRID SIGNAL TRANSDUCTION HISTIDINE KINASE J"/>
    <property type="match status" value="1"/>
</dbReference>
<keyword evidence="9" id="KW-0547">Nucleotide-binding</keyword>
<dbReference type="InterPro" id="IPR013655">
    <property type="entry name" value="PAS_fold_3"/>
</dbReference>
<protein>
    <recommendedName>
        <fullName evidence="15">Circadian input-output histidine kinase CikA</fullName>
        <ecNumber evidence="4">2.7.13.3</ecNumber>
    </recommendedName>
</protein>
<feature type="domain" description="Response regulatory" evidence="18">
    <location>
        <begin position="1265"/>
        <end position="1381"/>
    </location>
</feature>
<dbReference type="FunFam" id="1.10.287.130:FF:000003">
    <property type="entry name" value="Histidine kinase"/>
    <property type="match status" value="1"/>
</dbReference>
<reference evidence="21 22" key="1">
    <citation type="journal article" date="2013" name="Proc. Natl. Acad. Sci. U.S.A.">
        <title>Improving the coverage of the cyanobacterial phylum using diversity-driven genome sequencing.</title>
        <authorList>
            <person name="Shih P.M."/>
            <person name="Wu D."/>
            <person name="Latifi A."/>
            <person name="Axen S.D."/>
            <person name="Fewer D.P."/>
            <person name="Talla E."/>
            <person name="Calteau A."/>
            <person name="Cai F."/>
            <person name="Tandeau de Marsac N."/>
            <person name="Rippka R."/>
            <person name="Herdman M."/>
            <person name="Sivonen K."/>
            <person name="Coursin T."/>
            <person name="Laurent T."/>
            <person name="Goodwin L."/>
            <person name="Nolan M."/>
            <person name="Davenport K.W."/>
            <person name="Han C.S."/>
            <person name="Rubin E.M."/>
            <person name="Eisen J.A."/>
            <person name="Woyke T."/>
            <person name="Gugger M."/>
            <person name="Kerfeld C.A."/>
        </authorList>
    </citation>
    <scope>NUCLEOTIDE SEQUENCE [LARGE SCALE GENOMIC DNA]</scope>
    <source>
        <strain evidence="21 22">PCC 7429</strain>
    </source>
</reference>
<dbReference type="CDD" id="cd00130">
    <property type="entry name" value="PAS"/>
    <property type="match status" value="3"/>
</dbReference>
<feature type="domain" description="PAS" evidence="19">
    <location>
        <begin position="726"/>
        <end position="779"/>
    </location>
</feature>
<evidence type="ECO:0000313" key="22">
    <source>
        <dbReference type="Proteomes" id="UP000011201"/>
    </source>
</evidence>
<evidence type="ECO:0000256" key="4">
    <source>
        <dbReference type="ARBA" id="ARBA00012438"/>
    </source>
</evidence>
<evidence type="ECO:0000256" key="10">
    <source>
        <dbReference type="ARBA" id="ARBA00022777"/>
    </source>
</evidence>
<comment type="subcellular location">
    <subcellularLocation>
        <location evidence="2">Cell membrane</location>
        <topology evidence="2">Multi-pass membrane protein</topology>
    </subcellularLocation>
</comment>
<evidence type="ECO:0000256" key="9">
    <source>
        <dbReference type="ARBA" id="ARBA00022741"/>
    </source>
</evidence>
<dbReference type="SUPFAM" id="SSF52172">
    <property type="entry name" value="CheY-like"/>
    <property type="match status" value="1"/>
</dbReference>
<dbReference type="Pfam" id="PF08447">
    <property type="entry name" value="PAS_3"/>
    <property type="match status" value="3"/>
</dbReference>
<evidence type="ECO:0000256" key="7">
    <source>
        <dbReference type="ARBA" id="ARBA00022679"/>
    </source>
</evidence>
<keyword evidence="13" id="KW-0902">Two-component regulatory system</keyword>
<dbReference type="Gene3D" id="3.30.450.20">
    <property type="entry name" value="PAS domain"/>
    <property type="match status" value="5"/>
</dbReference>
<dbReference type="SUPFAM" id="SSF47384">
    <property type="entry name" value="Homodimeric domain of signal transducing histidine kinase"/>
    <property type="match status" value="1"/>
</dbReference>
<dbReference type="InterPro" id="IPR005467">
    <property type="entry name" value="His_kinase_dom"/>
</dbReference>
<evidence type="ECO:0000259" key="17">
    <source>
        <dbReference type="PROSITE" id="PS50109"/>
    </source>
</evidence>
<organism evidence="21 22">
    <name type="scientific">Pseudanabaena biceps PCC 7429</name>
    <dbReference type="NCBI Taxonomy" id="927668"/>
    <lineage>
        <taxon>Bacteria</taxon>
        <taxon>Bacillati</taxon>
        <taxon>Cyanobacteriota</taxon>
        <taxon>Cyanophyceae</taxon>
        <taxon>Pseudanabaenales</taxon>
        <taxon>Pseudanabaenaceae</taxon>
        <taxon>Pseudanabaena</taxon>
    </lineage>
</organism>
<feature type="domain" description="PAS" evidence="19">
    <location>
        <begin position="462"/>
        <end position="515"/>
    </location>
</feature>
<dbReference type="CDD" id="cd16922">
    <property type="entry name" value="HATPase_EvgS-ArcB-TorS-like"/>
    <property type="match status" value="1"/>
</dbReference>
<feature type="modified residue" description="4-aspartylphosphate" evidence="16">
    <location>
        <position position="1315"/>
    </location>
</feature>
<keyword evidence="6 16" id="KW-0597">Phosphoprotein</keyword>
<dbReference type="InterPro" id="IPR004358">
    <property type="entry name" value="Sig_transdc_His_kin-like_C"/>
</dbReference>
<dbReference type="Pfam" id="PF00072">
    <property type="entry name" value="Response_reg"/>
    <property type="match status" value="1"/>
</dbReference>
<dbReference type="InterPro" id="IPR001610">
    <property type="entry name" value="PAC"/>
</dbReference>
<dbReference type="InterPro" id="IPR011006">
    <property type="entry name" value="CheY-like_superfamily"/>
</dbReference>
<dbReference type="PROSITE" id="PS50110">
    <property type="entry name" value="RESPONSE_REGULATORY"/>
    <property type="match status" value="1"/>
</dbReference>
<dbReference type="InterPro" id="IPR003661">
    <property type="entry name" value="HisK_dim/P_dom"/>
</dbReference>
<evidence type="ECO:0000256" key="12">
    <source>
        <dbReference type="ARBA" id="ARBA00022989"/>
    </source>
</evidence>
<keyword evidence="22" id="KW-1185">Reference proteome</keyword>
<evidence type="ECO:0000259" key="18">
    <source>
        <dbReference type="PROSITE" id="PS50110"/>
    </source>
</evidence>
<evidence type="ECO:0000313" key="21">
    <source>
        <dbReference type="EMBL" id="ELS33280.1"/>
    </source>
</evidence>
<dbReference type="Pfam" id="PF00512">
    <property type="entry name" value="HisKA"/>
    <property type="match status" value="1"/>
</dbReference>
<evidence type="ECO:0000256" key="11">
    <source>
        <dbReference type="ARBA" id="ARBA00022840"/>
    </source>
</evidence>
<dbReference type="InterPro" id="IPR003594">
    <property type="entry name" value="HATPase_dom"/>
</dbReference>
<evidence type="ECO:0000259" key="19">
    <source>
        <dbReference type="PROSITE" id="PS50112"/>
    </source>
</evidence>
<keyword evidence="14" id="KW-0472">Membrane</keyword>
<evidence type="ECO:0000256" key="15">
    <source>
        <dbReference type="ARBA" id="ARBA00074306"/>
    </source>
</evidence>
<evidence type="ECO:0000256" key="2">
    <source>
        <dbReference type="ARBA" id="ARBA00004651"/>
    </source>
</evidence>
<keyword evidence="5" id="KW-1003">Cell membrane</keyword>
<dbReference type="CDD" id="cd00082">
    <property type="entry name" value="HisKA"/>
    <property type="match status" value="1"/>
</dbReference>
<name>L8N3K6_9CYAN</name>
<dbReference type="PROSITE" id="PS50113">
    <property type="entry name" value="PAC"/>
    <property type="match status" value="3"/>
</dbReference>
<dbReference type="Pfam" id="PF13426">
    <property type="entry name" value="PAS_9"/>
    <property type="match status" value="1"/>
</dbReference>
<feature type="domain" description="PAC" evidence="20">
    <location>
        <begin position="650"/>
        <end position="702"/>
    </location>
</feature>
<dbReference type="GO" id="GO:0005524">
    <property type="term" value="F:ATP binding"/>
    <property type="evidence" value="ECO:0007669"/>
    <property type="project" value="UniProtKB-KW"/>
</dbReference>
<dbReference type="Pfam" id="PF02518">
    <property type="entry name" value="HATPase_c"/>
    <property type="match status" value="1"/>
</dbReference>
<dbReference type="Gene3D" id="6.10.340.10">
    <property type="match status" value="1"/>
</dbReference>
<comment type="catalytic activity">
    <reaction evidence="1">
        <text>ATP + protein L-histidine = ADP + protein N-phospho-L-histidine.</text>
        <dbReference type="EC" id="2.7.13.3"/>
    </reaction>
</comment>
<dbReference type="NCBIfam" id="TIGR00229">
    <property type="entry name" value="sensory_box"/>
    <property type="match status" value="3"/>
</dbReference>
<dbReference type="SUPFAM" id="SSF55874">
    <property type="entry name" value="ATPase domain of HSP90 chaperone/DNA topoisomerase II/histidine kinase"/>
    <property type="match status" value="1"/>
</dbReference>
<dbReference type="CDD" id="cd17546">
    <property type="entry name" value="REC_hyHK_CKI1_RcsC-like"/>
    <property type="match status" value="1"/>
</dbReference>
<comment type="caution">
    <text evidence="21">The sequence shown here is derived from an EMBL/GenBank/DDBJ whole genome shotgun (WGS) entry which is preliminary data.</text>
</comment>
<evidence type="ECO:0000256" key="3">
    <source>
        <dbReference type="ARBA" id="ARBA00006402"/>
    </source>
</evidence>
<evidence type="ECO:0000256" key="1">
    <source>
        <dbReference type="ARBA" id="ARBA00000085"/>
    </source>
</evidence>
<comment type="similarity">
    <text evidence="3">In the N-terminal section; belongs to the phytochrome family.</text>
</comment>
<evidence type="ECO:0000256" key="14">
    <source>
        <dbReference type="ARBA" id="ARBA00023136"/>
    </source>
</evidence>
<keyword evidence="11" id="KW-0067">ATP-binding</keyword>
<dbReference type="InterPro" id="IPR036890">
    <property type="entry name" value="HATPase_C_sf"/>
</dbReference>
<feature type="domain" description="PAC" evidence="20">
    <location>
        <begin position="782"/>
        <end position="843"/>
    </location>
</feature>
<dbReference type="SMART" id="SM00091">
    <property type="entry name" value="PAS"/>
    <property type="match status" value="3"/>
</dbReference>
<dbReference type="Gene3D" id="1.10.287.130">
    <property type="match status" value="1"/>
</dbReference>
<dbReference type="GO" id="GO:0005886">
    <property type="term" value="C:plasma membrane"/>
    <property type="evidence" value="ECO:0007669"/>
    <property type="project" value="UniProtKB-SubCell"/>
</dbReference>
<dbReference type="SMART" id="SM00448">
    <property type="entry name" value="REC"/>
    <property type="match status" value="1"/>
</dbReference>
<dbReference type="PROSITE" id="PS50109">
    <property type="entry name" value="HIS_KIN"/>
    <property type="match status" value="1"/>
</dbReference>
<evidence type="ECO:0000256" key="13">
    <source>
        <dbReference type="ARBA" id="ARBA00023012"/>
    </source>
</evidence>
<dbReference type="Proteomes" id="UP000011201">
    <property type="component" value="Unassembled WGS sequence"/>
</dbReference>
<dbReference type="InterPro" id="IPR000700">
    <property type="entry name" value="PAS-assoc_C"/>
</dbReference>
<feature type="domain" description="Histidine kinase" evidence="17">
    <location>
        <begin position="987"/>
        <end position="1222"/>
    </location>
</feature>
<gene>
    <name evidence="21" type="ORF">Pse7429DRAFT_1716</name>
</gene>
<keyword evidence="10 21" id="KW-0418">Kinase</keyword>
<dbReference type="EC" id="2.7.13.3" evidence="4"/>
<evidence type="ECO:0000256" key="16">
    <source>
        <dbReference type="PROSITE-ProRule" id="PRU00169"/>
    </source>
</evidence>
<dbReference type="PRINTS" id="PR00344">
    <property type="entry name" value="BCTRLSENSOR"/>
</dbReference>
<evidence type="ECO:0000256" key="5">
    <source>
        <dbReference type="ARBA" id="ARBA00022475"/>
    </source>
</evidence>
<dbReference type="SMART" id="SM00086">
    <property type="entry name" value="PAC"/>
    <property type="match status" value="4"/>
</dbReference>
<accession>L8N3K6</accession>
<keyword evidence="12" id="KW-1133">Transmembrane helix</keyword>
<dbReference type="InterPro" id="IPR035965">
    <property type="entry name" value="PAS-like_dom_sf"/>
</dbReference>
<dbReference type="Gene3D" id="2.10.70.100">
    <property type="match status" value="1"/>
</dbReference>
<dbReference type="InterPro" id="IPR000014">
    <property type="entry name" value="PAS"/>
</dbReference>
<dbReference type="FunFam" id="3.30.565.10:FF:000010">
    <property type="entry name" value="Sensor histidine kinase RcsC"/>
    <property type="match status" value="1"/>
</dbReference>
<dbReference type="SMART" id="SM00387">
    <property type="entry name" value="HATPase_c"/>
    <property type="match status" value="1"/>
</dbReference>
<sequence length="1390" mass="156944" precursor="true">MMMKGLKRLSMRGISLQWLLLIAFAVQIFGSLGLVSYLSYRNWKKSANRLADTVKTEISNQVADKTTAYLQALDQVNKNNISALRRGVWSFDDFPSQEKQAWEQMQLNSLSPITIVGFGNPLGGHRAVELLNDGTFSVRAAPNNGGKYETFALNPDGSKAPAIQTSIDFDARQRPWFQRAVRAERATWTNVYPHIYTGELLIALAEPVYDLKNKDFLGVTYSIRSLKEISRFLQSINLPNGSIFIMERDATLVATSSRSHKPYQLSPNGKEQQLLKASDSANSQINVTAKYLRDRFSDLGNIHHAEQFELTIDGDRQLAQALPISDRNGLAWIIVVVVPESDFTSEINANLQYTFLLCVLALFISISTSLFLSRRITRSLSELTRSAQSFTENHIDLPQSPATSIKEMQILNEALLQMMLEVREADRRALDYEQSLKQQVAHKTSALVEAQRIARIGSWEFDVTTGISTWSEQQCRILGFDTDEPILSYTKFLDMLLPEDRPKLSAFIDEAIASGTPYIVEHGIIRPDGSIGYVISRGEAIQDGQGKVIKLIGTTTDISDRKQAEIALQISENKLNDILNSTTAVITRLIVRSDSHWETDYLSDGCMGICGYSAAELKADPLLWVSLIDAEDWQAIEPQIYTDIFAERSGKYIYRLRHKNGSWLWISQTNHSRWDALQNAWIVTIISTDITQQKRVEEELQRIKLRFQKIALYMPGVIYITVRRSDGSNYFEYISPRVEELNEVTVEEALRDSRVVTSQTHPDDREVFNAVVTDSIEKQSLFKHEWRIITPSGKVKWVQAISLPELTKDGDRDSLRRENGEIARYGIVIDISDRKRLEQELLYSRDLRELFFNESSDALFIVDSETTITIDCNQQAVKLFEADSKNELINFEGHLLQKKQFTPEEINNIVQDINQKGYWNLEVEYITRKGREFWGDISVKQIVFGENRFNLVRVVDITARKQTEIALSTAKSAAEEATRAKSAFLASMSHEIRTPMNGVIGMTEILEATQLTIEQKDYVKTIKDSGESLLAIINDILDFSKIESGMMTIEENEFVIEEVVRDVCKLFKNQTTDKQISLQHTIALDVPKIVIGDRARLRQVLLNLVGNAIKFTHQGQVSLSISGRLLSKPQQGSHRELAKHELKYELLVAIADTGIGIARNHLDSLFQPFTQADTSIGRKYGGTGLGLAISKLLVELMGGTIWVKSLDRIGGVPPVLWKPQTELAEQGSTFYFTIVVSIDSAVQHLQANAGQYFVDSKMAEKRPLRILLVEDNSVNQRVATLMFRRLGYQIEAIANDGLQAIQFLQNHEFDLVLMDIQMPEMDGITATKLIRTDLKSQVRIVAMTADVMPEDRQACFDAGMDDYVSKPIDIQDVIRIVSSVLDGQREAPSI</sequence>
<dbReference type="EMBL" id="ALWB01000050">
    <property type="protein sequence ID" value="ELS33280.1"/>
    <property type="molecule type" value="Genomic_DNA"/>
</dbReference>
<dbReference type="SUPFAM" id="SSF103190">
    <property type="entry name" value="Sensory domain-like"/>
    <property type="match status" value="1"/>
</dbReference>
<dbReference type="Gene3D" id="3.30.565.10">
    <property type="entry name" value="Histidine kinase-like ATPase, C-terminal domain"/>
    <property type="match status" value="1"/>
</dbReference>
<dbReference type="PANTHER" id="PTHR45339:SF1">
    <property type="entry name" value="HYBRID SIGNAL TRANSDUCTION HISTIDINE KINASE J"/>
    <property type="match status" value="1"/>
</dbReference>
<dbReference type="InterPro" id="IPR001789">
    <property type="entry name" value="Sig_transdc_resp-reg_receiver"/>
</dbReference>
<dbReference type="GO" id="GO:0000155">
    <property type="term" value="F:phosphorelay sensor kinase activity"/>
    <property type="evidence" value="ECO:0007669"/>
    <property type="project" value="InterPro"/>
</dbReference>
<keyword evidence="8" id="KW-0812">Transmembrane</keyword>
<dbReference type="PROSITE" id="PS50112">
    <property type="entry name" value="PAS"/>
    <property type="match status" value="2"/>
</dbReference>
<proteinExistence type="inferred from homology"/>
<evidence type="ECO:0000256" key="6">
    <source>
        <dbReference type="ARBA" id="ARBA00022553"/>
    </source>
</evidence>
<dbReference type="InterPro" id="IPR036097">
    <property type="entry name" value="HisK_dim/P_sf"/>
</dbReference>
<evidence type="ECO:0000256" key="8">
    <source>
        <dbReference type="ARBA" id="ARBA00022692"/>
    </source>
</evidence>
<keyword evidence="7" id="KW-0808">Transferase</keyword>
<dbReference type="SMART" id="SM00388">
    <property type="entry name" value="HisKA"/>
    <property type="match status" value="1"/>
</dbReference>
<feature type="domain" description="PAC" evidence="20">
    <location>
        <begin position="518"/>
        <end position="570"/>
    </location>
</feature>
<dbReference type="Gene3D" id="3.40.50.2300">
    <property type="match status" value="1"/>
</dbReference>
<dbReference type="PATRIC" id="fig|927668.3.peg.1819"/>
<evidence type="ECO:0000259" key="20">
    <source>
        <dbReference type="PROSITE" id="PS50113"/>
    </source>
</evidence>